<gene>
    <name evidence="2" type="ORF">GMARGA_LOCUS17161</name>
</gene>
<evidence type="ECO:0000313" key="2">
    <source>
        <dbReference type="EMBL" id="CAG8758229.1"/>
    </source>
</evidence>
<accession>A0ABN7VDB5</accession>
<name>A0ABN7VDB5_GIGMA</name>
<sequence>LEVTTTSRCQLKARHNHAGTHIEKDKVDEIDNVKGDDSKVKKDNKVNEIDKIEVDSDVYNEDYSDYEKYDDVEAVGGKDDQNDDINDENHSDYEEEYNDEVHNDCEEEYNDDDVSEDNDEEEFRYDSYEFILSFLTRYGDYVSEIDIKNKFMEADNIMKTTETITSQHEDFIFTEKVNDTEDLLIIH</sequence>
<proteinExistence type="predicted"/>
<evidence type="ECO:0000256" key="1">
    <source>
        <dbReference type="SAM" id="MobiDB-lite"/>
    </source>
</evidence>
<feature type="non-terminal residue" evidence="2">
    <location>
        <position position="1"/>
    </location>
</feature>
<organism evidence="2 3">
    <name type="scientific">Gigaspora margarita</name>
    <dbReference type="NCBI Taxonomy" id="4874"/>
    <lineage>
        <taxon>Eukaryota</taxon>
        <taxon>Fungi</taxon>
        <taxon>Fungi incertae sedis</taxon>
        <taxon>Mucoromycota</taxon>
        <taxon>Glomeromycotina</taxon>
        <taxon>Glomeromycetes</taxon>
        <taxon>Diversisporales</taxon>
        <taxon>Gigasporaceae</taxon>
        <taxon>Gigaspora</taxon>
    </lineage>
</organism>
<feature type="compositionally biased region" description="Basic and acidic residues" evidence="1">
    <location>
        <begin position="65"/>
        <end position="80"/>
    </location>
</feature>
<evidence type="ECO:0000313" key="3">
    <source>
        <dbReference type="Proteomes" id="UP000789901"/>
    </source>
</evidence>
<dbReference type="EMBL" id="CAJVQB010012830">
    <property type="protein sequence ID" value="CAG8758229.1"/>
    <property type="molecule type" value="Genomic_DNA"/>
</dbReference>
<comment type="caution">
    <text evidence="2">The sequence shown here is derived from an EMBL/GenBank/DDBJ whole genome shotgun (WGS) entry which is preliminary data.</text>
</comment>
<feature type="region of interest" description="Disordered" evidence="1">
    <location>
        <begin position="65"/>
        <end position="120"/>
    </location>
</feature>
<feature type="region of interest" description="Disordered" evidence="1">
    <location>
        <begin position="1"/>
        <end position="24"/>
    </location>
</feature>
<protein>
    <submittedName>
        <fullName evidence="2">46502_t:CDS:1</fullName>
    </submittedName>
</protein>
<reference evidence="2 3" key="1">
    <citation type="submission" date="2021-06" db="EMBL/GenBank/DDBJ databases">
        <authorList>
            <person name="Kallberg Y."/>
            <person name="Tangrot J."/>
            <person name="Rosling A."/>
        </authorList>
    </citation>
    <scope>NUCLEOTIDE SEQUENCE [LARGE SCALE GENOMIC DNA]</scope>
    <source>
        <strain evidence="2 3">120-4 pot B 10/14</strain>
    </source>
</reference>
<dbReference type="Proteomes" id="UP000789901">
    <property type="component" value="Unassembled WGS sequence"/>
</dbReference>
<feature type="compositionally biased region" description="Acidic residues" evidence="1">
    <location>
        <begin position="105"/>
        <end position="120"/>
    </location>
</feature>
<keyword evidence="3" id="KW-1185">Reference proteome</keyword>